<accession>E1RFK5</accession>
<feature type="region of interest" description="Disordered" evidence="1">
    <location>
        <begin position="33"/>
        <end position="68"/>
    </location>
</feature>
<dbReference type="PROSITE" id="PS51257">
    <property type="entry name" value="PROKAR_LIPOPROTEIN"/>
    <property type="match status" value="1"/>
</dbReference>
<dbReference type="GeneID" id="9743946"/>
<evidence type="ECO:0000256" key="1">
    <source>
        <dbReference type="SAM" id="MobiDB-lite"/>
    </source>
</evidence>
<organism evidence="2 3">
    <name type="scientific">Methanolacinia petrolearia (strain DSM 11571 / OCM 486 / SEBR 4847)</name>
    <name type="common">Methanoplanus petrolearius</name>
    <dbReference type="NCBI Taxonomy" id="679926"/>
    <lineage>
        <taxon>Archaea</taxon>
        <taxon>Methanobacteriati</taxon>
        <taxon>Methanobacteriota</taxon>
        <taxon>Stenosarchaea group</taxon>
        <taxon>Methanomicrobia</taxon>
        <taxon>Methanomicrobiales</taxon>
        <taxon>Methanomicrobiaceae</taxon>
        <taxon>Methanolacinia</taxon>
    </lineage>
</organism>
<keyword evidence="3" id="KW-1185">Reference proteome</keyword>
<evidence type="ECO:0000313" key="2">
    <source>
        <dbReference type="EMBL" id="ADN36235.1"/>
    </source>
</evidence>
<dbReference type="STRING" id="679926.Mpet_1476"/>
<dbReference type="eggNOG" id="arCOG09484">
    <property type="taxonomic scope" value="Archaea"/>
</dbReference>
<dbReference type="AlphaFoldDB" id="E1RFK5"/>
<dbReference type="EMBL" id="CP002117">
    <property type="protein sequence ID" value="ADN36235.1"/>
    <property type="molecule type" value="Genomic_DNA"/>
</dbReference>
<dbReference type="OrthoDB" id="107458at2157"/>
<proteinExistence type="predicted"/>
<feature type="compositionally biased region" description="Polar residues" evidence="1">
    <location>
        <begin position="33"/>
        <end position="62"/>
    </location>
</feature>
<gene>
    <name evidence="2" type="ordered locus">Mpet_1476</name>
</gene>
<evidence type="ECO:0000313" key="3">
    <source>
        <dbReference type="Proteomes" id="UP000006565"/>
    </source>
</evidence>
<sequence precursor="true">MKKQQKIISIFLVALCTIFVILTAGCTYNNPDQQENTQGTQTESVTAEKAQSTQSGSMQPTVSWKDFYPDHTDQEKSELIEDAKNEIMKIFPDIYKSTLNGEWVEHTRITDDGLEEIGRPYINFADIKSQTDDRSYYIKVDPESMEVIYYSPGGTSNAEEPVISFDEATQRAIDFIREVQGDDSIADDPDTYMNTANCYETEALDDEDDYARPVAVVDFYKTYNGVPYMSEYVLAEYEMNKEVIERYSDNTANSALLSGLTILPAEPDITFDEAVEMLENNISEEYDLDEIDLEYSEVGSSGSYLKWWDNVNIVYADDPDLIPLVWQIGISDKDSREYYQENGFGLQCGSFLVDAHTGEIYTIVYGDIKFKTYGYMG</sequence>
<protein>
    <submittedName>
        <fullName evidence="2">Uncharacterized protein</fullName>
    </submittedName>
</protein>
<dbReference type="KEGG" id="mpi:Mpet_1476"/>
<dbReference type="HOGENOM" id="CLU_753582_0_0_2"/>
<name>E1RFK5_METP4</name>
<reference evidence="2 3" key="1">
    <citation type="journal article" date="2010" name="Stand. Genomic Sci.">
        <title>Complete genome sequence of Methanoplanus petrolearius type strain (SEBR 4847).</title>
        <authorList>
            <person name="Brambilla E."/>
            <person name="Djao O.D."/>
            <person name="Daligault H."/>
            <person name="Lapidus A."/>
            <person name="Lucas S."/>
            <person name="Hammon N."/>
            <person name="Nolan M."/>
            <person name="Tice H."/>
            <person name="Cheng J.F."/>
            <person name="Han C."/>
            <person name="Tapia R."/>
            <person name="Goodwin L."/>
            <person name="Pitluck S."/>
            <person name="Liolios K."/>
            <person name="Ivanova N."/>
            <person name="Mavromatis K."/>
            <person name="Mikhailova N."/>
            <person name="Pati A."/>
            <person name="Chen A."/>
            <person name="Palaniappan K."/>
            <person name="Land M."/>
            <person name="Hauser L."/>
            <person name="Chang Y.J."/>
            <person name="Jeffries C.D."/>
            <person name="Rohde M."/>
            <person name="Spring S."/>
            <person name="Sikorski J."/>
            <person name="Goker M."/>
            <person name="Woyke T."/>
            <person name="Bristow J."/>
            <person name="Eisen J.A."/>
            <person name="Markowitz V."/>
            <person name="Hugenholtz P."/>
            <person name="Kyrpides N.C."/>
            <person name="Klenk H.P."/>
        </authorList>
    </citation>
    <scope>NUCLEOTIDE SEQUENCE [LARGE SCALE GENOMIC DNA]</scope>
    <source>
        <strain evidence="3">DSM 11571 / OCM 486 / SEBR 4847</strain>
    </source>
</reference>
<dbReference type="Proteomes" id="UP000006565">
    <property type="component" value="Chromosome"/>
</dbReference>
<dbReference type="eggNOG" id="arCOG06558">
    <property type="taxonomic scope" value="Archaea"/>
</dbReference>
<dbReference type="RefSeq" id="WP_013329412.1">
    <property type="nucleotide sequence ID" value="NC_014507.1"/>
</dbReference>